<accession>B3RMZ4</accession>
<evidence type="ECO:0000259" key="8">
    <source>
        <dbReference type="PROSITE" id="PS50217"/>
    </source>
</evidence>
<evidence type="ECO:0000313" key="10">
    <source>
        <dbReference type="Proteomes" id="UP000009022"/>
    </source>
</evidence>
<keyword evidence="10" id="KW-1185">Reference proteome</keyword>
<dbReference type="InParanoid" id="B3RMZ4"/>
<dbReference type="GO" id="GO:0005634">
    <property type="term" value="C:nucleus"/>
    <property type="evidence" value="ECO:0000318"/>
    <property type="project" value="GO_Central"/>
</dbReference>
<dbReference type="CTD" id="6750413"/>
<dbReference type="GO" id="GO:0000978">
    <property type="term" value="F:RNA polymerase II cis-regulatory region sequence-specific DNA binding"/>
    <property type="evidence" value="ECO:0000318"/>
    <property type="project" value="GO_Central"/>
</dbReference>
<evidence type="ECO:0000256" key="7">
    <source>
        <dbReference type="SAM" id="MobiDB-lite"/>
    </source>
</evidence>
<dbReference type="Pfam" id="PF07716">
    <property type="entry name" value="bZIP_2"/>
    <property type="match status" value="1"/>
</dbReference>
<keyword evidence="5" id="KW-0804">Transcription</keyword>
<dbReference type="OrthoDB" id="6022300at2759"/>
<dbReference type="RefSeq" id="XP_002109198.1">
    <property type="nucleotide sequence ID" value="XM_002109162.1"/>
</dbReference>
<dbReference type="KEGG" id="tad:TRIADDRAFT_52980"/>
<comment type="subcellular location">
    <subcellularLocation>
        <location evidence="1">Nucleus</location>
    </subcellularLocation>
</comment>
<keyword evidence="6" id="KW-0539">Nucleus</keyword>
<dbReference type="EMBL" id="DS985242">
    <property type="protein sequence ID" value="EDV27364.1"/>
    <property type="molecule type" value="Genomic_DNA"/>
</dbReference>
<dbReference type="STRING" id="10228.B3RMZ4"/>
<organism evidence="9 10">
    <name type="scientific">Trichoplax adhaerens</name>
    <name type="common">Trichoplax reptans</name>
    <dbReference type="NCBI Taxonomy" id="10228"/>
    <lineage>
        <taxon>Eukaryota</taxon>
        <taxon>Metazoa</taxon>
        <taxon>Placozoa</taxon>
        <taxon>Uniplacotomia</taxon>
        <taxon>Trichoplacea</taxon>
        <taxon>Trichoplacidae</taxon>
        <taxon>Trichoplax</taxon>
    </lineage>
</organism>
<evidence type="ECO:0000256" key="4">
    <source>
        <dbReference type="ARBA" id="ARBA00023125"/>
    </source>
</evidence>
<dbReference type="AlphaFoldDB" id="B3RMZ4"/>
<protein>
    <recommendedName>
        <fullName evidence="8">BZIP domain-containing protein</fullName>
    </recommendedName>
</protein>
<feature type="compositionally biased region" description="Basic and acidic residues" evidence="7">
    <location>
        <begin position="91"/>
        <end position="119"/>
    </location>
</feature>
<dbReference type="HOGENOM" id="CLU_1512548_0_0_1"/>
<evidence type="ECO:0000256" key="2">
    <source>
        <dbReference type="ARBA" id="ARBA00006079"/>
    </source>
</evidence>
<dbReference type="Proteomes" id="UP000009022">
    <property type="component" value="Unassembled WGS sequence"/>
</dbReference>
<dbReference type="PhylomeDB" id="B3RMZ4"/>
<proteinExistence type="inferred from homology"/>
<dbReference type="PANTHER" id="PTHR11988">
    <property type="entry name" value="THYROTROPH EMBRYONIC FACTOR RELATED"/>
    <property type="match status" value="1"/>
</dbReference>
<evidence type="ECO:0000313" key="9">
    <source>
        <dbReference type="EMBL" id="EDV27364.1"/>
    </source>
</evidence>
<keyword evidence="4" id="KW-0238">DNA-binding</keyword>
<dbReference type="eggNOG" id="KOG3119">
    <property type="taxonomic scope" value="Eukaryota"/>
</dbReference>
<evidence type="ECO:0000256" key="1">
    <source>
        <dbReference type="ARBA" id="ARBA00004123"/>
    </source>
</evidence>
<feature type="domain" description="BZIP" evidence="8">
    <location>
        <begin position="95"/>
        <end position="148"/>
    </location>
</feature>
<dbReference type="InterPro" id="IPR040223">
    <property type="entry name" value="PAR_bZIP"/>
</dbReference>
<dbReference type="InterPro" id="IPR004827">
    <property type="entry name" value="bZIP"/>
</dbReference>
<dbReference type="FunFam" id="1.20.5.170:FF:000025">
    <property type="entry name" value="nuclear factor interleukin-3-regulated protein-like"/>
    <property type="match status" value="1"/>
</dbReference>
<evidence type="ECO:0000256" key="6">
    <source>
        <dbReference type="ARBA" id="ARBA00023242"/>
    </source>
</evidence>
<dbReference type="GO" id="GO:0006357">
    <property type="term" value="P:regulation of transcription by RNA polymerase II"/>
    <property type="evidence" value="ECO:0000318"/>
    <property type="project" value="GO_Central"/>
</dbReference>
<keyword evidence="3" id="KW-0805">Transcription regulation</keyword>
<dbReference type="CDD" id="cd14695">
    <property type="entry name" value="bZIP_HLF"/>
    <property type="match status" value="1"/>
</dbReference>
<dbReference type="SMART" id="SM00338">
    <property type="entry name" value="BRLZ"/>
    <property type="match status" value="1"/>
</dbReference>
<sequence length="178" mass="20498">MTDRNQQNCLSCSTLSPEYCFMHRMDVMSQKCLSINPLHNGQIYPTLKSNLYPTLPSHEGNMDNVRIVVGALDKKSANLSASKKSKTPVPNDRKDDKYWDKRKRNNESAKRSREARKLKDNQVASRATWLEEENVKIKAENAALREELACWRYYFSQPFSAQSNPKPISGIPLKPYLF</sequence>
<dbReference type="PANTHER" id="PTHR11988:SF27">
    <property type="entry name" value="GH27708P"/>
    <property type="match status" value="1"/>
</dbReference>
<dbReference type="InterPro" id="IPR046347">
    <property type="entry name" value="bZIP_sf"/>
</dbReference>
<reference evidence="9 10" key="1">
    <citation type="journal article" date="2008" name="Nature">
        <title>The Trichoplax genome and the nature of placozoans.</title>
        <authorList>
            <person name="Srivastava M."/>
            <person name="Begovic E."/>
            <person name="Chapman J."/>
            <person name="Putnam N.H."/>
            <person name="Hellsten U."/>
            <person name="Kawashima T."/>
            <person name="Kuo A."/>
            <person name="Mitros T."/>
            <person name="Salamov A."/>
            <person name="Carpenter M.L."/>
            <person name="Signorovitch A.Y."/>
            <person name="Moreno M.A."/>
            <person name="Kamm K."/>
            <person name="Grimwood J."/>
            <person name="Schmutz J."/>
            <person name="Shapiro H."/>
            <person name="Grigoriev I.V."/>
            <person name="Buss L.W."/>
            <person name="Schierwater B."/>
            <person name="Dellaporta S.L."/>
            <person name="Rokhsar D.S."/>
        </authorList>
    </citation>
    <scope>NUCLEOTIDE SEQUENCE [LARGE SCALE GENOMIC DNA]</scope>
    <source>
        <strain evidence="9 10">Grell-BS-1999</strain>
    </source>
</reference>
<dbReference type="GO" id="GO:0000981">
    <property type="term" value="F:DNA-binding transcription factor activity, RNA polymerase II-specific"/>
    <property type="evidence" value="ECO:0000318"/>
    <property type="project" value="GO_Central"/>
</dbReference>
<evidence type="ECO:0000256" key="5">
    <source>
        <dbReference type="ARBA" id="ARBA00023163"/>
    </source>
</evidence>
<dbReference type="PROSITE" id="PS50217">
    <property type="entry name" value="BZIP"/>
    <property type="match status" value="1"/>
</dbReference>
<evidence type="ECO:0000256" key="3">
    <source>
        <dbReference type="ARBA" id="ARBA00023015"/>
    </source>
</evidence>
<gene>
    <name evidence="9" type="ORF">TRIADDRAFT_52980</name>
</gene>
<dbReference type="SUPFAM" id="SSF57959">
    <property type="entry name" value="Leucine zipper domain"/>
    <property type="match status" value="1"/>
</dbReference>
<dbReference type="Gene3D" id="1.20.5.170">
    <property type="match status" value="1"/>
</dbReference>
<dbReference type="GeneID" id="6750413"/>
<comment type="similarity">
    <text evidence="2">Belongs to the bZIP family. NFIL3 subfamily.</text>
</comment>
<name>B3RMZ4_TRIAD</name>
<feature type="region of interest" description="Disordered" evidence="7">
    <location>
        <begin position="78"/>
        <end position="119"/>
    </location>
</feature>